<keyword evidence="3" id="KW-1185">Reference proteome</keyword>
<organism evidence="2 3">
    <name type="scientific">Rossellomorea pakistanensis</name>
    <dbReference type="NCBI Taxonomy" id="992288"/>
    <lineage>
        <taxon>Bacteria</taxon>
        <taxon>Bacillati</taxon>
        <taxon>Bacillota</taxon>
        <taxon>Bacilli</taxon>
        <taxon>Bacillales</taxon>
        <taxon>Bacillaceae</taxon>
        <taxon>Rossellomorea</taxon>
    </lineage>
</organism>
<dbReference type="Pfam" id="PF11337">
    <property type="entry name" value="DUF3139"/>
    <property type="match status" value="1"/>
</dbReference>
<gene>
    <name evidence="2" type="ORF">JOC86_004569</name>
</gene>
<dbReference type="InterPro" id="IPR021486">
    <property type="entry name" value="DUF3139"/>
</dbReference>
<name>A0ABS2NJG2_9BACI</name>
<feature type="transmembrane region" description="Helical" evidence="1">
    <location>
        <begin position="7"/>
        <end position="25"/>
    </location>
</feature>
<sequence>MKKNPKRWIVTFILLFIIGFPLFIYDALKGNPLRDLLMEKATKEQLLIEGYNKSDWVQVQGSYNMKRNTNRIKGTIATVIFKDEPGEKYLYIQWRNSGKIQQSCEYFNPDTNAYEVKYSTERKHMVRDCY</sequence>
<keyword evidence="1" id="KW-1133">Transmembrane helix</keyword>
<reference evidence="2 3" key="1">
    <citation type="submission" date="2021-01" db="EMBL/GenBank/DDBJ databases">
        <title>Genomic Encyclopedia of Type Strains, Phase IV (KMG-IV): sequencing the most valuable type-strain genomes for metagenomic binning, comparative biology and taxonomic classification.</title>
        <authorList>
            <person name="Goeker M."/>
        </authorList>
    </citation>
    <scope>NUCLEOTIDE SEQUENCE [LARGE SCALE GENOMIC DNA]</scope>
    <source>
        <strain evidence="2 3">DSM 24834</strain>
    </source>
</reference>
<accession>A0ABS2NJG2</accession>
<dbReference type="Proteomes" id="UP001646157">
    <property type="component" value="Unassembled WGS sequence"/>
</dbReference>
<dbReference type="RefSeq" id="WP_205175306.1">
    <property type="nucleotide sequence ID" value="NZ_JAFBDZ010000006.1"/>
</dbReference>
<dbReference type="EMBL" id="JAFBDZ010000006">
    <property type="protein sequence ID" value="MBM7587994.1"/>
    <property type="molecule type" value="Genomic_DNA"/>
</dbReference>
<keyword evidence="1" id="KW-0812">Transmembrane</keyword>
<evidence type="ECO:0000313" key="3">
    <source>
        <dbReference type="Proteomes" id="UP001646157"/>
    </source>
</evidence>
<comment type="caution">
    <text evidence="2">The sequence shown here is derived from an EMBL/GenBank/DDBJ whole genome shotgun (WGS) entry which is preliminary data.</text>
</comment>
<evidence type="ECO:0000256" key="1">
    <source>
        <dbReference type="SAM" id="Phobius"/>
    </source>
</evidence>
<evidence type="ECO:0000313" key="2">
    <source>
        <dbReference type="EMBL" id="MBM7587994.1"/>
    </source>
</evidence>
<proteinExistence type="predicted"/>
<protein>
    <recommendedName>
        <fullName evidence="4">DUF3139 domain-containing protein</fullName>
    </recommendedName>
</protein>
<keyword evidence="1" id="KW-0472">Membrane</keyword>
<evidence type="ECO:0008006" key="4">
    <source>
        <dbReference type="Google" id="ProtNLM"/>
    </source>
</evidence>